<dbReference type="Proteomes" id="UP000887572">
    <property type="component" value="Unplaced"/>
</dbReference>
<reference evidence="2" key="1">
    <citation type="submission" date="2022-11" db="UniProtKB">
        <authorList>
            <consortium name="WormBaseParasite"/>
        </authorList>
    </citation>
    <scope>IDENTIFICATION</scope>
</reference>
<protein>
    <submittedName>
        <fullName evidence="2">Uncharacterized protein</fullName>
    </submittedName>
</protein>
<dbReference type="WBParaSite" id="Gr19_v10_g2342.t1">
    <property type="protein sequence ID" value="Gr19_v10_g2342.t1"/>
    <property type="gene ID" value="Gr19_v10_g2342"/>
</dbReference>
<proteinExistence type="predicted"/>
<evidence type="ECO:0000313" key="2">
    <source>
        <dbReference type="WBParaSite" id="Gr19_v10_g2342.t1"/>
    </source>
</evidence>
<accession>A0A914HL60</accession>
<dbReference type="AlphaFoldDB" id="A0A914HL60"/>
<evidence type="ECO:0000313" key="1">
    <source>
        <dbReference type="Proteomes" id="UP000887572"/>
    </source>
</evidence>
<sequence length="82" mass="9538">MTDPPQDISPYLDITAVDQKIFSGRNHTTHAKLGDVENVLIQYQQHHHQQHQQQQSESMLGDERRIDGVRHVLTAQGWQRIE</sequence>
<name>A0A914HL60_GLORO</name>
<organism evidence="1 2">
    <name type="scientific">Globodera rostochiensis</name>
    <name type="common">Golden nematode worm</name>
    <name type="synonym">Heterodera rostochiensis</name>
    <dbReference type="NCBI Taxonomy" id="31243"/>
    <lineage>
        <taxon>Eukaryota</taxon>
        <taxon>Metazoa</taxon>
        <taxon>Ecdysozoa</taxon>
        <taxon>Nematoda</taxon>
        <taxon>Chromadorea</taxon>
        <taxon>Rhabditida</taxon>
        <taxon>Tylenchina</taxon>
        <taxon>Tylenchomorpha</taxon>
        <taxon>Tylenchoidea</taxon>
        <taxon>Heteroderidae</taxon>
        <taxon>Heteroderinae</taxon>
        <taxon>Globodera</taxon>
    </lineage>
</organism>
<keyword evidence="1" id="KW-1185">Reference proteome</keyword>